<proteinExistence type="predicted"/>
<feature type="non-terminal residue" evidence="1">
    <location>
        <position position="144"/>
    </location>
</feature>
<gene>
    <name evidence="1" type="ORF">B1992_15575</name>
</gene>
<dbReference type="AlphaFoldDB" id="A0A7V8K5T9"/>
<name>A0A7V8K5T9_9GAMM</name>
<evidence type="ECO:0000313" key="1">
    <source>
        <dbReference type="EMBL" id="KAF1682131.1"/>
    </source>
</evidence>
<reference evidence="1 2" key="1">
    <citation type="submission" date="2017-10" db="EMBL/GenBank/DDBJ databases">
        <title>Whole genome sequencing of Pseudoxanthomonas broegbernensis DSM 12573(T).</title>
        <authorList>
            <person name="Kumar S."/>
            <person name="Bansal K."/>
            <person name="Kaur A."/>
            <person name="Patil P."/>
            <person name="Sharma S."/>
            <person name="Patil P.B."/>
        </authorList>
    </citation>
    <scope>NUCLEOTIDE SEQUENCE [LARGE SCALE GENOMIC DNA]</scope>
    <source>
        <strain evidence="1 2">DSM 12573</strain>
    </source>
</reference>
<sequence length="144" mass="16559">MRTPYELIVDGYVANSDLDNALVAAFYERPLTLLQRRELLTKDFARVCAELQEQYETDQARAEDYAKQLEPWIERIQHANSPDDADRILTEAMDHFEAIEAERRDSPEGQQEAYEEMMAEDAPMDAAIQRAGDFMQVLKMRGAA</sequence>
<dbReference type="EMBL" id="MWIP01000133">
    <property type="protein sequence ID" value="KAF1682131.1"/>
    <property type="molecule type" value="Genomic_DNA"/>
</dbReference>
<keyword evidence="2" id="KW-1185">Reference proteome</keyword>
<dbReference type="Proteomes" id="UP000462066">
    <property type="component" value="Unassembled WGS sequence"/>
</dbReference>
<accession>A0A7V8K5T9</accession>
<evidence type="ECO:0000313" key="2">
    <source>
        <dbReference type="Proteomes" id="UP000462066"/>
    </source>
</evidence>
<protein>
    <submittedName>
        <fullName evidence="1">Uncharacterized protein</fullName>
    </submittedName>
</protein>
<organism evidence="1 2">
    <name type="scientific">Pseudoxanthomonas broegbernensis</name>
    <dbReference type="NCBI Taxonomy" id="83619"/>
    <lineage>
        <taxon>Bacteria</taxon>
        <taxon>Pseudomonadati</taxon>
        <taxon>Pseudomonadota</taxon>
        <taxon>Gammaproteobacteria</taxon>
        <taxon>Lysobacterales</taxon>
        <taxon>Lysobacteraceae</taxon>
        <taxon>Pseudoxanthomonas</taxon>
    </lineage>
</organism>
<comment type="caution">
    <text evidence="1">The sequence shown here is derived from an EMBL/GenBank/DDBJ whole genome shotgun (WGS) entry which is preliminary data.</text>
</comment>
<dbReference type="RefSeq" id="WP_162312387.1">
    <property type="nucleotide sequence ID" value="NZ_MWIP01000133.1"/>
</dbReference>